<evidence type="ECO:0000256" key="11">
    <source>
        <dbReference type="ARBA" id="ARBA00022989"/>
    </source>
</evidence>
<accession>A0AAC8Z0K0</accession>
<dbReference type="InterPro" id="IPR003660">
    <property type="entry name" value="HAMP_dom"/>
</dbReference>
<dbReference type="SUPFAM" id="SSF55785">
    <property type="entry name" value="PYP-like sensor domain (PAS domain)"/>
    <property type="match status" value="1"/>
</dbReference>
<dbReference type="InterPro" id="IPR013767">
    <property type="entry name" value="PAS_fold"/>
</dbReference>
<dbReference type="InterPro" id="IPR017232">
    <property type="entry name" value="NtrY"/>
</dbReference>
<evidence type="ECO:0000256" key="13">
    <source>
        <dbReference type="ARBA" id="ARBA00023136"/>
    </source>
</evidence>
<dbReference type="GO" id="GO:0006355">
    <property type="term" value="P:regulation of DNA-templated transcription"/>
    <property type="evidence" value="ECO:0007669"/>
    <property type="project" value="InterPro"/>
</dbReference>
<dbReference type="InterPro" id="IPR004358">
    <property type="entry name" value="Sig_transdc_His_kin-like_C"/>
</dbReference>
<evidence type="ECO:0000313" key="19">
    <source>
        <dbReference type="EMBL" id="AMU89532.1"/>
    </source>
</evidence>
<dbReference type="SMART" id="SM00388">
    <property type="entry name" value="HisKA"/>
    <property type="match status" value="1"/>
</dbReference>
<evidence type="ECO:0000256" key="1">
    <source>
        <dbReference type="ARBA" id="ARBA00000085"/>
    </source>
</evidence>
<evidence type="ECO:0000313" key="20">
    <source>
        <dbReference type="Proteomes" id="UP000076088"/>
    </source>
</evidence>
<dbReference type="PANTHER" id="PTHR43065:SF10">
    <property type="entry name" value="PEROXIDE STRESS-ACTIVATED HISTIDINE KINASE MAK3"/>
    <property type="match status" value="1"/>
</dbReference>
<dbReference type="Gene3D" id="3.30.450.20">
    <property type="entry name" value="PAS domain"/>
    <property type="match status" value="1"/>
</dbReference>
<comment type="subcellular location">
    <subcellularLocation>
        <location evidence="2">Cell membrane</location>
        <topology evidence="2">Multi-pass membrane protein</topology>
    </subcellularLocation>
</comment>
<dbReference type="InterPro" id="IPR000014">
    <property type="entry name" value="PAS"/>
</dbReference>
<dbReference type="Pfam" id="PF00989">
    <property type="entry name" value="PAS"/>
    <property type="match status" value="1"/>
</dbReference>
<feature type="transmembrane region" description="Helical" evidence="15">
    <location>
        <begin position="40"/>
        <end position="58"/>
    </location>
</feature>
<keyword evidence="4" id="KW-1003">Cell membrane</keyword>
<evidence type="ECO:0000256" key="15">
    <source>
        <dbReference type="SAM" id="Phobius"/>
    </source>
</evidence>
<proteinExistence type="predicted"/>
<protein>
    <recommendedName>
        <fullName evidence="3">histidine kinase</fullName>
        <ecNumber evidence="3">2.7.13.3</ecNumber>
    </recommendedName>
</protein>
<comment type="catalytic activity">
    <reaction evidence="1">
        <text>ATP + protein L-histidine = ADP + protein N-phospho-L-histidine.</text>
        <dbReference type="EC" id="2.7.13.3"/>
    </reaction>
</comment>
<dbReference type="InterPro" id="IPR003661">
    <property type="entry name" value="HisK_dim/P_dom"/>
</dbReference>
<feature type="transmembrane region" description="Helical" evidence="15">
    <location>
        <begin position="70"/>
        <end position="95"/>
    </location>
</feature>
<dbReference type="PROSITE" id="PS50109">
    <property type="entry name" value="HIS_KIN"/>
    <property type="match status" value="1"/>
</dbReference>
<gene>
    <name evidence="19" type="ORF">ATM17_10875</name>
</gene>
<feature type="domain" description="Histidine kinase" evidence="16">
    <location>
        <begin position="519"/>
        <end position="739"/>
    </location>
</feature>
<dbReference type="Pfam" id="PF02518">
    <property type="entry name" value="HATPase_c"/>
    <property type="match status" value="1"/>
</dbReference>
<feature type="transmembrane region" description="Helical" evidence="15">
    <location>
        <begin position="315"/>
        <end position="338"/>
    </location>
</feature>
<keyword evidence="6" id="KW-0808">Transferase</keyword>
<dbReference type="InterPro" id="IPR035965">
    <property type="entry name" value="PAS-like_dom_sf"/>
</dbReference>
<dbReference type="PANTHER" id="PTHR43065">
    <property type="entry name" value="SENSOR HISTIDINE KINASE"/>
    <property type="match status" value="1"/>
</dbReference>
<reference evidence="19 20" key="2">
    <citation type="journal article" date="2016" name="Genome Announc.">
        <title>Complete Genome Sequence of Sphingopyxis macrogoltabida Strain 203N (NBRC 111659), a Polyethylene Glycol Degrader.</title>
        <authorList>
            <person name="Ohtsubo Y."/>
            <person name="Nonoyama S."/>
            <person name="Nagata Y."/>
            <person name="Numata M."/>
            <person name="Tsuchikane K."/>
            <person name="Hosoyama A."/>
            <person name="Yamazoe A."/>
            <person name="Tsuda M."/>
            <person name="Fujita N."/>
            <person name="Kawai F."/>
        </authorList>
    </citation>
    <scope>NUCLEOTIDE SEQUENCE [LARGE SCALE GENOMIC DNA]</scope>
    <source>
        <strain evidence="19 20">203N</strain>
    </source>
</reference>
<dbReference type="Gene3D" id="6.10.340.10">
    <property type="match status" value="1"/>
</dbReference>
<dbReference type="GO" id="GO:0005886">
    <property type="term" value="C:plasma membrane"/>
    <property type="evidence" value="ECO:0007669"/>
    <property type="project" value="UniProtKB-SubCell"/>
</dbReference>
<dbReference type="CDD" id="cd00082">
    <property type="entry name" value="HisKA"/>
    <property type="match status" value="1"/>
</dbReference>
<evidence type="ECO:0000259" key="17">
    <source>
        <dbReference type="PROSITE" id="PS50112"/>
    </source>
</evidence>
<keyword evidence="10" id="KW-0067">ATP-binding</keyword>
<evidence type="ECO:0000256" key="8">
    <source>
        <dbReference type="ARBA" id="ARBA00022741"/>
    </source>
</evidence>
<dbReference type="Pfam" id="PF19312">
    <property type="entry name" value="NtrY_N"/>
    <property type="match status" value="1"/>
</dbReference>
<dbReference type="Gene3D" id="1.10.287.130">
    <property type="match status" value="1"/>
</dbReference>
<evidence type="ECO:0000256" key="3">
    <source>
        <dbReference type="ARBA" id="ARBA00012438"/>
    </source>
</evidence>
<dbReference type="PRINTS" id="PR00344">
    <property type="entry name" value="BCTRLSENSOR"/>
</dbReference>
<evidence type="ECO:0000259" key="18">
    <source>
        <dbReference type="PROSITE" id="PS50885"/>
    </source>
</evidence>
<sequence>MQQVCRNAATMAQLAPPANDIDSGVDDARANDWQFAAPEYYTLGIMISVAIATYIFVTGDSQSQRLLTPAIVAAIMVANLVPAMALIVLIGSRVARARAVRSMAGGNGRLHVRLVALFSLLAATPTLLVVIFASLLFQFGVDFWFSDKSRGMFENAANLAEGYYQENQREVGANTAKMAEDLGRILTRLKIDDPDFSNYYFQQVVVRSLNESAIIEIGADDVARTAAAINPDNRAAENRLSKMMVSRLNAGEDVVVVRQPDRIEAATRLPGTERAYLYASRDFNVPGFQQSVRAGNVLADYNALFKRSQLLQLQFNGALFLGALLLLALAVVAAIVVADRIVRPLGTLVGATRTAADGDLSVRVTPPARDDEISVLTRAFNRMTEQLEGQTGALVSVNEQLEARRSFIEAVLSGVSSAVVSVDADHRILLANAAAERLICQSSDCLTGRNLAEVAPELAELLASDEREAIVQHARKDAEPATLAAKAVAQGDGFVLSFEDITQQLLDQRRAAWSDVARRIAHEIKNPLTPIQLAAERLQRRFGDKVEGDSATFRKLTDTVIRQVHDMRRMVDEFSSFARMPKPTFGVEDIRDILRQAVFLFEVAKPEIAFTIKTADEIEPLVCDRRLLSQALTNIVKNAVEAIEEKPKDAEANPVGHILAELEAGARDSLIIRICDDGIGLPEAREAIAEPYMTTRQGGTGLGLAIVKKIVEQHYGELEFSDNPAGQGACVTLTLHPDRLRALADRGVGKGGEGTVIGQAESVPGRVRHRQDREEHGA</sequence>
<organism evidence="19 20">
    <name type="scientific">Sphingopyxis macrogoltabida</name>
    <name type="common">Sphingomonas macrogoltabidus</name>
    <dbReference type="NCBI Taxonomy" id="33050"/>
    <lineage>
        <taxon>Bacteria</taxon>
        <taxon>Pseudomonadati</taxon>
        <taxon>Pseudomonadota</taxon>
        <taxon>Alphaproteobacteria</taxon>
        <taxon>Sphingomonadales</taxon>
        <taxon>Sphingomonadaceae</taxon>
        <taxon>Sphingopyxis</taxon>
    </lineage>
</organism>
<evidence type="ECO:0000256" key="5">
    <source>
        <dbReference type="ARBA" id="ARBA00022553"/>
    </source>
</evidence>
<dbReference type="SUPFAM" id="SSF158472">
    <property type="entry name" value="HAMP domain-like"/>
    <property type="match status" value="1"/>
</dbReference>
<dbReference type="CDD" id="cd06225">
    <property type="entry name" value="HAMP"/>
    <property type="match status" value="1"/>
</dbReference>
<reference evidence="20" key="1">
    <citation type="submission" date="2015-11" db="EMBL/GenBank/DDBJ databases">
        <title>Complete genome sequence of a polyethylene-glycol degrader Sphingopyxis macrogoltabida 203N (NBRC 111659).</title>
        <authorList>
            <person name="Yoshiyuki O."/>
            <person name="Shouta N."/>
            <person name="Nagata Y."/>
            <person name="Numata M."/>
            <person name="Tsuchikane K."/>
            <person name="Hosoyama A."/>
            <person name="Yamazoe A."/>
            <person name="Tsuda M."/>
            <person name="Fujita N."/>
            <person name="Kawai F."/>
        </authorList>
    </citation>
    <scope>NUCLEOTIDE SEQUENCE [LARGE SCALE GENOMIC DNA]</scope>
    <source>
        <strain evidence="20">203N</strain>
    </source>
</reference>
<dbReference type="InterPro" id="IPR005467">
    <property type="entry name" value="His_kinase_dom"/>
</dbReference>
<dbReference type="KEGG" id="smaz:LH19_08965"/>
<dbReference type="PROSITE" id="PS50885">
    <property type="entry name" value="HAMP"/>
    <property type="match status" value="1"/>
</dbReference>
<evidence type="ECO:0000256" key="2">
    <source>
        <dbReference type="ARBA" id="ARBA00004651"/>
    </source>
</evidence>
<dbReference type="Gene3D" id="3.30.565.10">
    <property type="entry name" value="Histidine kinase-like ATPase, C-terminal domain"/>
    <property type="match status" value="1"/>
</dbReference>
<evidence type="ECO:0000256" key="10">
    <source>
        <dbReference type="ARBA" id="ARBA00022840"/>
    </source>
</evidence>
<dbReference type="SMART" id="SM00304">
    <property type="entry name" value="HAMP"/>
    <property type="match status" value="1"/>
</dbReference>
<feature type="transmembrane region" description="Helical" evidence="15">
    <location>
        <begin position="115"/>
        <end position="145"/>
    </location>
</feature>
<keyword evidence="12" id="KW-0902">Two-component regulatory system</keyword>
<dbReference type="EMBL" id="CP013344">
    <property type="protein sequence ID" value="AMU89532.1"/>
    <property type="molecule type" value="Genomic_DNA"/>
</dbReference>
<dbReference type="SMART" id="SM00387">
    <property type="entry name" value="HATPase_c"/>
    <property type="match status" value="1"/>
</dbReference>
<dbReference type="InterPro" id="IPR036097">
    <property type="entry name" value="HisK_dim/P_sf"/>
</dbReference>
<dbReference type="SUPFAM" id="SSF55874">
    <property type="entry name" value="ATPase domain of HSP90 chaperone/DNA topoisomerase II/histidine kinase"/>
    <property type="match status" value="1"/>
</dbReference>
<feature type="region of interest" description="Disordered" evidence="14">
    <location>
        <begin position="751"/>
        <end position="778"/>
    </location>
</feature>
<dbReference type="EC" id="2.7.13.3" evidence="3"/>
<dbReference type="SUPFAM" id="SSF47384">
    <property type="entry name" value="Homodimeric domain of signal transducing histidine kinase"/>
    <property type="match status" value="1"/>
</dbReference>
<dbReference type="Pfam" id="PF00512">
    <property type="entry name" value="HisKA"/>
    <property type="match status" value="1"/>
</dbReference>
<dbReference type="Proteomes" id="UP000076088">
    <property type="component" value="Chromosome"/>
</dbReference>
<dbReference type="Pfam" id="PF00672">
    <property type="entry name" value="HAMP"/>
    <property type="match status" value="1"/>
</dbReference>
<name>A0AAC8Z0K0_SPHMC</name>
<feature type="domain" description="HAMP" evidence="18">
    <location>
        <begin position="339"/>
        <end position="392"/>
    </location>
</feature>
<evidence type="ECO:0000256" key="4">
    <source>
        <dbReference type="ARBA" id="ARBA00022475"/>
    </source>
</evidence>
<feature type="domain" description="PAS" evidence="17">
    <location>
        <begin position="404"/>
        <end position="481"/>
    </location>
</feature>
<evidence type="ECO:0000256" key="14">
    <source>
        <dbReference type="SAM" id="MobiDB-lite"/>
    </source>
</evidence>
<dbReference type="InterPro" id="IPR036890">
    <property type="entry name" value="HATPase_C_sf"/>
</dbReference>
<evidence type="ECO:0000256" key="6">
    <source>
        <dbReference type="ARBA" id="ARBA00022679"/>
    </source>
</evidence>
<dbReference type="PIRSF" id="PIRSF037532">
    <property type="entry name" value="STHK_NtrY"/>
    <property type="match status" value="1"/>
</dbReference>
<dbReference type="GO" id="GO:0005524">
    <property type="term" value="F:ATP binding"/>
    <property type="evidence" value="ECO:0007669"/>
    <property type="project" value="UniProtKB-KW"/>
</dbReference>
<keyword evidence="7 15" id="KW-0812">Transmembrane</keyword>
<keyword evidence="13 15" id="KW-0472">Membrane</keyword>
<keyword evidence="8" id="KW-0547">Nucleotide-binding</keyword>
<dbReference type="InterPro" id="IPR045671">
    <property type="entry name" value="NtrY-like_N"/>
</dbReference>
<dbReference type="PROSITE" id="PS50112">
    <property type="entry name" value="PAS"/>
    <property type="match status" value="1"/>
</dbReference>
<dbReference type="AlphaFoldDB" id="A0AAC8Z0K0"/>
<keyword evidence="11 15" id="KW-1133">Transmembrane helix</keyword>
<dbReference type="GO" id="GO:0000155">
    <property type="term" value="F:phosphorelay sensor kinase activity"/>
    <property type="evidence" value="ECO:0007669"/>
    <property type="project" value="InterPro"/>
</dbReference>
<dbReference type="InterPro" id="IPR003594">
    <property type="entry name" value="HATPase_dom"/>
</dbReference>
<keyword evidence="5" id="KW-0597">Phosphoprotein</keyword>
<evidence type="ECO:0000259" key="16">
    <source>
        <dbReference type="PROSITE" id="PS50109"/>
    </source>
</evidence>
<keyword evidence="20" id="KW-1185">Reference proteome</keyword>
<evidence type="ECO:0000256" key="9">
    <source>
        <dbReference type="ARBA" id="ARBA00022777"/>
    </source>
</evidence>
<evidence type="ECO:0000256" key="7">
    <source>
        <dbReference type="ARBA" id="ARBA00022692"/>
    </source>
</evidence>
<dbReference type="SMART" id="SM00091">
    <property type="entry name" value="PAS"/>
    <property type="match status" value="1"/>
</dbReference>
<evidence type="ECO:0000256" key="12">
    <source>
        <dbReference type="ARBA" id="ARBA00023012"/>
    </source>
</evidence>
<keyword evidence="9 19" id="KW-0418">Kinase</keyword>